<dbReference type="RefSeq" id="XP_002846841.1">
    <property type="nucleotide sequence ID" value="XM_002846795.1"/>
</dbReference>
<dbReference type="eggNOG" id="ENOG502SBWH">
    <property type="taxonomic scope" value="Eukaryota"/>
</dbReference>
<keyword evidence="3" id="KW-1185">Reference proteome</keyword>
<evidence type="ECO:0008006" key="4">
    <source>
        <dbReference type="Google" id="ProtNLM"/>
    </source>
</evidence>
<dbReference type="STRING" id="554155.C5FNQ6"/>
<feature type="compositionally biased region" description="Basic and acidic residues" evidence="1">
    <location>
        <begin position="226"/>
        <end position="251"/>
    </location>
</feature>
<accession>C5FNQ6</accession>
<reference evidence="3" key="1">
    <citation type="journal article" date="2012" name="MBio">
        <title>Comparative genome analysis of Trichophyton rubrum and related dermatophytes reveals candidate genes involved in infection.</title>
        <authorList>
            <person name="Martinez D.A."/>
            <person name="Oliver B.G."/>
            <person name="Graeser Y."/>
            <person name="Goldberg J.M."/>
            <person name="Li W."/>
            <person name="Martinez-Rossi N.M."/>
            <person name="Monod M."/>
            <person name="Shelest E."/>
            <person name="Barton R.C."/>
            <person name="Birch E."/>
            <person name="Brakhage A.A."/>
            <person name="Chen Z."/>
            <person name="Gurr S.J."/>
            <person name="Heiman D."/>
            <person name="Heitman J."/>
            <person name="Kosti I."/>
            <person name="Rossi A."/>
            <person name="Saif S."/>
            <person name="Samalova M."/>
            <person name="Saunders C.W."/>
            <person name="Shea T."/>
            <person name="Summerbell R.C."/>
            <person name="Xu J."/>
            <person name="Young S."/>
            <person name="Zeng Q."/>
            <person name="Birren B.W."/>
            <person name="Cuomo C.A."/>
            <person name="White T.C."/>
        </authorList>
    </citation>
    <scope>NUCLEOTIDE SEQUENCE [LARGE SCALE GENOMIC DNA]</scope>
    <source>
        <strain evidence="3">ATCC MYA-4605 / CBS 113480</strain>
    </source>
</reference>
<proteinExistence type="predicted"/>
<dbReference type="OrthoDB" id="5374349at2759"/>
<gene>
    <name evidence="2" type="ORF">MCYG_04578</name>
</gene>
<feature type="region of interest" description="Disordered" evidence="1">
    <location>
        <begin position="214"/>
        <end position="319"/>
    </location>
</feature>
<dbReference type="Gene3D" id="3.30.70.330">
    <property type="match status" value="1"/>
</dbReference>
<dbReference type="GeneID" id="9229956"/>
<name>C5FNQ6_ARTOC</name>
<sequence>MAPDKEAESASFEAIIHNARLRRQKQALTDEFFGKARKSGGPGSNASSRKGSPVAGSLASRVEKTVNILTSLKQRVSSGGVKKQQAKPANIRHTRESRLLSGFLADNTNRVQTQEPGLNIKGRASGPCVVIGSNFAPGTTAEDIESAFSPVGGDVLQCRITKSYPSVTAEMVFAERQGADNVVAAFNSQKADGRVIQVRIDTADASTILARSNVASTGRAKSAFDNSRELADKERRENRRPADFQDGRFGFEDPAQQSRHQQSDLYDQDSRNNNRNQSWRGNRRRNQQQHNAEKPDLYSDAMMVDSQPSHRQTNNRRRQ</sequence>
<evidence type="ECO:0000313" key="2">
    <source>
        <dbReference type="EMBL" id="EEQ31759.1"/>
    </source>
</evidence>
<evidence type="ECO:0000313" key="3">
    <source>
        <dbReference type="Proteomes" id="UP000002035"/>
    </source>
</evidence>
<dbReference type="VEuPathDB" id="FungiDB:MCYG_04578"/>
<dbReference type="Proteomes" id="UP000002035">
    <property type="component" value="Unassembled WGS sequence"/>
</dbReference>
<dbReference type="InterPro" id="IPR035979">
    <property type="entry name" value="RBD_domain_sf"/>
</dbReference>
<dbReference type="SUPFAM" id="SSF54928">
    <property type="entry name" value="RNA-binding domain, RBD"/>
    <property type="match status" value="1"/>
</dbReference>
<dbReference type="EMBL" id="DS995704">
    <property type="protein sequence ID" value="EEQ31759.1"/>
    <property type="molecule type" value="Genomic_DNA"/>
</dbReference>
<dbReference type="GO" id="GO:0003676">
    <property type="term" value="F:nucleic acid binding"/>
    <property type="evidence" value="ECO:0007669"/>
    <property type="project" value="InterPro"/>
</dbReference>
<organism evidence="2 3">
    <name type="scientific">Arthroderma otae (strain ATCC MYA-4605 / CBS 113480)</name>
    <name type="common">Microsporum canis</name>
    <dbReference type="NCBI Taxonomy" id="554155"/>
    <lineage>
        <taxon>Eukaryota</taxon>
        <taxon>Fungi</taxon>
        <taxon>Dikarya</taxon>
        <taxon>Ascomycota</taxon>
        <taxon>Pezizomycotina</taxon>
        <taxon>Eurotiomycetes</taxon>
        <taxon>Eurotiomycetidae</taxon>
        <taxon>Onygenales</taxon>
        <taxon>Arthrodermataceae</taxon>
        <taxon>Microsporum</taxon>
    </lineage>
</organism>
<feature type="compositionally biased region" description="Polar residues" evidence="1">
    <location>
        <begin position="255"/>
        <end position="265"/>
    </location>
</feature>
<dbReference type="CDD" id="cd00590">
    <property type="entry name" value="RRM_SF"/>
    <property type="match status" value="1"/>
</dbReference>
<dbReference type="InterPro" id="IPR012677">
    <property type="entry name" value="Nucleotide-bd_a/b_plait_sf"/>
</dbReference>
<dbReference type="OMA" id="VVANFHN"/>
<dbReference type="HOGENOM" id="CLU_058466_0_0_1"/>
<protein>
    <recommendedName>
        <fullName evidence="4">RRM domain-containing protein</fullName>
    </recommendedName>
</protein>
<feature type="compositionally biased region" description="Low complexity" evidence="1">
    <location>
        <begin position="271"/>
        <end position="280"/>
    </location>
</feature>
<dbReference type="AlphaFoldDB" id="C5FNQ6"/>
<evidence type="ECO:0000256" key="1">
    <source>
        <dbReference type="SAM" id="MobiDB-lite"/>
    </source>
</evidence>
<feature type="region of interest" description="Disordered" evidence="1">
    <location>
        <begin position="27"/>
        <end position="58"/>
    </location>
</feature>